<dbReference type="PANTHER" id="PTHR30290:SF65">
    <property type="entry name" value="MONOACYL PHOSPHATIDYLINOSITOL TETRAMANNOSIDE-BINDING PROTEIN LPQW-RELATED"/>
    <property type="match status" value="1"/>
</dbReference>
<evidence type="ECO:0000256" key="2">
    <source>
        <dbReference type="SAM" id="SignalP"/>
    </source>
</evidence>
<feature type="compositionally biased region" description="Basic and acidic residues" evidence="1">
    <location>
        <begin position="34"/>
        <end position="43"/>
    </location>
</feature>
<reference evidence="4" key="1">
    <citation type="submission" date="2023-07" db="EMBL/GenBank/DDBJ databases">
        <title>Sequencing the genomes of 1000 actinobacteria strains.</title>
        <authorList>
            <person name="Klenk H.-P."/>
        </authorList>
    </citation>
    <scope>NUCLEOTIDE SEQUENCE</scope>
    <source>
        <strain evidence="4">DSM 13068</strain>
    </source>
</reference>
<dbReference type="CDD" id="cd08501">
    <property type="entry name" value="PBP2_Lpqw"/>
    <property type="match status" value="1"/>
</dbReference>
<comment type="caution">
    <text evidence="4">The sequence shown here is derived from an EMBL/GenBank/DDBJ whole genome shotgun (WGS) entry which is preliminary data.</text>
</comment>
<protein>
    <submittedName>
        <fullName evidence="4">Peptide/nickel transport system substrate-binding protein</fullName>
    </submittedName>
</protein>
<organism evidence="4 5">
    <name type="scientific">Pseudoglutamicibacter albus</name>
    <dbReference type="NCBI Taxonomy" id="98671"/>
    <lineage>
        <taxon>Bacteria</taxon>
        <taxon>Bacillati</taxon>
        <taxon>Actinomycetota</taxon>
        <taxon>Actinomycetes</taxon>
        <taxon>Micrococcales</taxon>
        <taxon>Micrococcaceae</taxon>
        <taxon>Pseudoglutamicibacter</taxon>
    </lineage>
</organism>
<dbReference type="EMBL" id="JAVDXX010000001">
    <property type="protein sequence ID" value="MDR7293962.1"/>
    <property type="molecule type" value="Genomic_DNA"/>
</dbReference>
<dbReference type="RefSeq" id="WP_310247303.1">
    <property type="nucleotide sequence ID" value="NZ_JAVDXX010000001.1"/>
</dbReference>
<dbReference type="InterPro" id="IPR030678">
    <property type="entry name" value="Peptide/Ni-bd"/>
</dbReference>
<dbReference type="Gene3D" id="3.90.76.10">
    <property type="entry name" value="Dipeptide-binding Protein, Domain 1"/>
    <property type="match status" value="1"/>
</dbReference>
<feature type="signal peptide" evidence="2">
    <location>
        <begin position="1"/>
        <end position="27"/>
    </location>
</feature>
<evidence type="ECO:0000313" key="4">
    <source>
        <dbReference type="EMBL" id="MDR7293962.1"/>
    </source>
</evidence>
<evidence type="ECO:0000313" key="5">
    <source>
        <dbReference type="Proteomes" id="UP001180715"/>
    </source>
</evidence>
<dbReference type="Gene3D" id="3.40.190.10">
    <property type="entry name" value="Periplasmic binding protein-like II"/>
    <property type="match status" value="1"/>
</dbReference>
<dbReference type="InterPro" id="IPR000914">
    <property type="entry name" value="SBP_5_dom"/>
</dbReference>
<feature type="region of interest" description="Disordered" evidence="1">
    <location>
        <begin position="29"/>
        <end position="51"/>
    </location>
</feature>
<evidence type="ECO:0000256" key="1">
    <source>
        <dbReference type="SAM" id="MobiDB-lite"/>
    </source>
</evidence>
<dbReference type="Proteomes" id="UP001180715">
    <property type="component" value="Unassembled WGS sequence"/>
</dbReference>
<gene>
    <name evidence="4" type="ORF">J2S67_001230</name>
</gene>
<keyword evidence="2" id="KW-0732">Signal</keyword>
<dbReference type="Gene3D" id="3.10.105.10">
    <property type="entry name" value="Dipeptide-binding Protein, Domain 3"/>
    <property type="match status" value="1"/>
</dbReference>
<feature type="domain" description="Solute-binding protein family 5" evidence="3">
    <location>
        <begin position="128"/>
        <end position="522"/>
    </location>
</feature>
<dbReference type="SUPFAM" id="SSF53850">
    <property type="entry name" value="Periplasmic binding protein-like II"/>
    <property type="match status" value="1"/>
</dbReference>
<accession>A0ABU1Z031</accession>
<keyword evidence="5" id="KW-1185">Reference proteome</keyword>
<sequence>MTGVDMRLKRISMAVAATAAASLALTACSPGGSQDKKKDDKGGDSQTVGDAKQFEGSGRFELSDVETQNKEIKITVGSVEYGGYNGLTPDTYSTYTSAVAGTYMPGFWYYGTDGKIYQNKDMGSYKLISEDPMKVEYTIHEDAVWSDGTPITVADAISAWGTQTTLSSPDAEKDDDGNAAPLFNNVSNDLVDMVPDGPQGDPKGKKFTVTFKEPNPDWELQTWLSFPAHVIAKNGDLSTEEYIKALQDQDGKKLEKAAEFWNKGWNRGAGKLPKEEDNVSGGPYILDSWQQGESVTVKANPKYWGEKPGVEKLTFRFIDDSAMVQGLKNKDVQVIAPQTTPDIADQLKGLEGSNEAKLYSGNQLTWEHLDFNFRKGNVMEDLDIRKAFAMCVPRQEIVDKLVKPINPDATVLNAREIFSDDENYEGVISESYNGEYDDVDVEGAKKLLKDKGKEGATVRIGYAAPNPRRSQQVQLIKNSCEKAGFKIEDVSAKDFFDPGGTLDTGKYEVALFAWAGSGQKTSGWNIYHSKGAQNYGKFKNADVDAAFDKMKKATADDAHLEAVKEAEKALWDNLYGIPIFQHPGMRAADPKIANIAHTVTQSGITWNADQWQYVK</sequence>
<feature type="chain" id="PRO_5046353399" evidence="2">
    <location>
        <begin position="28"/>
        <end position="615"/>
    </location>
</feature>
<name>A0ABU1Z031_9MICC</name>
<evidence type="ECO:0000259" key="3">
    <source>
        <dbReference type="Pfam" id="PF00496"/>
    </source>
</evidence>
<dbReference type="PANTHER" id="PTHR30290">
    <property type="entry name" value="PERIPLASMIC BINDING COMPONENT OF ABC TRANSPORTER"/>
    <property type="match status" value="1"/>
</dbReference>
<dbReference type="InterPro" id="IPR039424">
    <property type="entry name" value="SBP_5"/>
</dbReference>
<dbReference type="PIRSF" id="PIRSF002741">
    <property type="entry name" value="MppA"/>
    <property type="match status" value="1"/>
</dbReference>
<dbReference type="Pfam" id="PF00496">
    <property type="entry name" value="SBP_bac_5"/>
    <property type="match status" value="1"/>
</dbReference>
<proteinExistence type="predicted"/>
<dbReference type="PROSITE" id="PS51257">
    <property type="entry name" value="PROKAR_LIPOPROTEIN"/>
    <property type="match status" value="1"/>
</dbReference>